<comment type="subunit">
    <text evidence="4 10">The complex is composed of two ATP-binding proteins (PstB), two transmembrane proteins (PstC and PstA) and a solute-binding protein (PstS).</text>
</comment>
<accession>A0A292YH39</accession>
<evidence type="ECO:0000256" key="11">
    <source>
        <dbReference type="SAM" id="MobiDB-lite"/>
    </source>
</evidence>
<dbReference type="AlphaFoldDB" id="A0A292YH39"/>
<keyword evidence="10" id="KW-1003">Cell membrane</keyword>
<comment type="caution">
    <text evidence="13">The sequence shown here is derived from an EMBL/GenBank/DDBJ whole genome shotgun (WGS) entry which is preliminary data.</text>
</comment>
<evidence type="ECO:0000256" key="1">
    <source>
        <dbReference type="ARBA" id="ARBA00002841"/>
    </source>
</evidence>
<evidence type="ECO:0000256" key="3">
    <source>
        <dbReference type="ARBA" id="ARBA00008725"/>
    </source>
</evidence>
<keyword evidence="9 10" id="KW-0449">Lipoprotein</keyword>
<comment type="function">
    <text evidence="10">Involved in the system for phosphate transport across the cytoplasmic membrane.</text>
</comment>
<dbReference type="InterPro" id="IPR011862">
    <property type="entry name" value="Phos-bd"/>
</dbReference>
<dbReference type="GO" id="GO:0005886">
    <property type="term" value="C:plasma membrane"/>
    <property type="evidence" value="ECO:0007669"/>
    <property type="project" value="UniProtKB-SubCell"/>
</dbReference>
<protein>
    <recommendedName>
        <fullName evidence="10">Phosphate-binding protein</fullName>
    </recommendedName>
</protein>
<comment type="similarity">
    <text evidence="3 10">Belongs to the PstS family.</text>
</comment>
<evidence type="ECO:0000256" key="2">
    <source>
        <dbReference type="ARBA" id="ARBA00004193"/>
    </source>
</evidence>
<keyword evidence="10" id="KW-0472">Membrane</keyword>
<dbReference type="PROSITE" id="PS51257">
    <property type="entry name" value="PROKAR_LIPOPROTEIN"/>
    <property type="match status" value="1"/>
</dbReference>
<keyword evidence="5 10" id="KW-0813">Transport</keyword>
<evidence type="ECO:0000256" key="9">
    <source>
        <dbReference type="ARBA" id="ARBA00023288"/>
    </source>
</evidence>
<dbReference type="Gene3D" id="3.40.190.10">
    <property type="entry name" value="Periplasmic binding protein-like II"/>
    <property type="match status" value="2"/>
</dbReference>
<comment type="subcellular location">
    <subcellularLocation>
        <location evidence="2 10">Cell membrane</location>
        <topology evidence="2 10">Lipid-anchor</topology>
    </subcellularLocation>
</comment>
<dbReference type="GO" id="GO:0006817">
    <property type="term" value="P:phosphate ion transport"/>
    <property type="evidence" value="ECO:0007669"/>
    <property type="project" value="UniProtKB-UniRule"/>
</dbReference>
<dbReference type="CDD" id="cd13654">
    <property type="entry name" value="PBP2_phosphate_like_2"/>
    <property type="match status" value="1"/>
</dbReference>
<name>A0A292YH39_9BACL</name>
<evidence type="ECO:0000256" key="8">
    <source>
        <dbReference type="ARBA" id="ARBA00023139"/>
    </source>
</evidence>
<dbReference type="PANTHER" id="PTHR30570:SF1">
    <property type="entry name" value="PHOSPHATE-BINDING PROTEIN PSTS"/>
    <property type="match status" value="1"/>
</dbReference>
<keyword evidence="14" id="KW-1185">Reference proteome</keyword>
<dbReference type="InterPro" id="IPR050811">
    <property type="entry name" value="Phosphate_ABC_transporter"/>
</dbReference>
<proteinExistence type="inferred from homology"/>
<organism evidence="13 14">
    <name type="scientific">Effusibacillus lacus</name>
    <dbReference type="NCBI Taxonomy" id="1348429"/>
    <lineage>
        <taxon>Bacteria</taxon>
        <taxon>Bacillati</taxon>
        <taxon>Bacillota</taxon>
        <taxon>Bacilli</taxon>
        <taxon>Bacillales</taxon>
        <taxon>Alicyclobacillaceae</taxon>
        <taxon>Effusibacillus</taxon>
    </lineage>
</organism>
<keyword evidence="8 10" id="KW-0564">Palmitate</keyword>
<evidence type="ECO:0000256" key="10">
    <source>
        <dbReference type="RuleBase" id="RU367119"/>
    </source>
</evidence>
<feature type="domain" description="PBP" evidence="12">
    <location>
        <begin position="38"/>
        <end position="291"/>
    </location>
</feature>
<sequence length="319" mass="34483">MSKKAMGLAMVATLGLGVLAGCGSANKPAEQGNNKPAAEAPKLSGTIKADGSSTVGPITEAVAEEFKKANPGVQVTVGISGTGGGFKKFTAGETDINDASRKIKDAEKKAAEEKKIEYIELEIAKDGIAVVVNKENTFVDKLTVAELKKIWEPDSKVKKWSEVRPGWPDQEIKLYGPGTDSGTFDYFTEAINGKEKASRKDYTASEDDNTLVKGVSGDKGGLGYFGYAYYEENKDKLKLVPIDNGDGKALAPNIGNIKDGTYKPLSRPLFIYVSKASLQRPEVKAFIKFYIENAPKLVKEVGYVPLDEPKYKELLTKIQ</sequence>
<comment type="function">
    <text evidence="1">Part of the ABC transporter complex PstSACB involved in phosphate import.</text>
</comment>
<reference evidence="14" key="1">
    <citation type="submission" date="2017-07" db="EMBL/GenBank/DDBJ databases">
        <title>Draft genome sequence of Effusibacillus lacus strain skLN1.</title>
        <authorList>
            <person name="Watanabe M."/>
            <person name="Kojima H."/>
            <person name="Fukui M."/>
        </authorList>
    </citation>
    <scope>NUCLEOTIDE SEQUENCE [LARGE SCALE GENOMIC DNA]</scope>
    <source>
        <strain evidence="14">skLN1</strain>
    </source>
</reference>
<feature type="signal peptide" evidence="10">
    <location>
        <begin position="1"/>
        <end position="20"/>
    </location>
</feature>
<dbReference type="PANTHER" id="PTHR30570">
    <property type="entry name" value="PERIPLASMIC PHOSPHATE BINDING COMPONENT OF PHOSPHATE ABC TRANSPORTER"/>
    <property type="match status" value="1"/>
</dbReference>
<feature type="chain" id="PRO_5039758935" description="Phosphate-binding protein" evidence="10">
    <location>
        <begin position="21"/>
        <end position="319"/>
    </location>
</feature>
<dbReference type="SUPFAM" id="SSF53850">
    <property type="entry name" value="Periplasmic binding protein-like II"/>
    <property type="match status" value="1"/>
</dbReference>
<evidence type="ECO:0000256" key="4">
    <source>
        <dbReference type="ARBA" id="ARBA00011529"/>
    </source>
</evidence>
<evidence type="ECO:0000256" key="5">
    <source>
        <dbReference type="ARBA" id="ARBA00022448"/>
    </source>
</evidence>
<dbReference type="EMBL" id="BDUF01000010">
    <property type="protein sequence ID" value="GAX88878.1"/>
    <property type="molecule type" value="Genomic_DNA"/>
</dbReference>
<evidence type="ECO:0000313" key="13">
    <source>
        <dbReference type="EMBL" id="GAX88878.1"/>
    </source>
</evidence>
<dbReference type="InterPro" id="IPR024370">
    <property type="entry name" value="PBP_domain"/>
</dbReference>
<evidence type="ECO:0000259" key="12">
    <source>
        <dbReference type="Pfam" id="PF12849"/>
    </source>
</evidence>
<dbReference type="Proteomes" id="UP000217785">
    <property type="component" value="Unassembled WGS sequence"/>
</dbReference>
<evidence type="ECO:0000313" key="14">
    <source>
        <dbReference type="Proteomes" id="UP000217785"/>
    </source>
</evidence>
<evidence type="ECO:0000256" key="6">
    <source>
        <dbReference type="ARBA" id="ARBA00022592"/>
    </source>
</evidence>
<dbReference type="Pfam" id="PF12849">
    <property type="entry name" value="PBP_like_2"/>
    <property type="match status" value="1"/>
</dbReference>
<keyword evidence="6 10" id="KW-0592">Phosphate transport</keyword>
<feature type="region of interest" description="Disordered" evidence="11">
    <location>
        <begin position="28"/>
        <end position="54"/>
    </location>
</feature>
<dbReference type="FunFam" id="3.40.190.10:FF:000055">
    <property type="entry name" value="Phosphate ABC transporter, phosphate-binding protein"/>
    <property type="match status" value="1"/>
</dbReference>
<dbReference type="NCBIfam" id="TIGR02136">
    <property type="entry name" value="ptsS_2"/>
    <property type="match status" value="1"/>
</dbReference>
<gene>
    <name evidence="13" type="ORF">EFBL_0492</name>
</gene>
<evidence type="ECO:0000256" key="7">
    <source>
        <dbReference type="ARBA" id="ARBA00022729"/>
    </source>
</evidence>
<keyword evidence="7 10" id="KW-0732">Signal</keyword>
<dbReference type="GO" id="GO:0042301">
    <property type="term" value="F:phosphate ion binding"/>
    <property type="evidence" value="ECO:0007669"/>
    <property type="project" value="UniProtKB-UniRule"/>
</dbReference>